<dbReference type="PANTHER" id="PTHR15574">
    <property type="entry name" value="WD REPEAT DOMAIN-CONTAINING FAMILY"/>
    <property type="match status" value="1"/>
</dbReference>
<dbReference type="InterPro" id="IPR045151">
    <property type="entry name" value="DCAF8"/>
</dbReference>
<dbReference type="STRING" id="743788.S8DTI4"/>
<dbReference type="PROSITE" id="PS50294">
    <property type="entry name" value="WD_REPEATS_REGION"/>
    <property type="match status" value="1"/>
</dbReference>
<dbReference type="Gene3D" id="2.130.10.10">
    <property type="entry name" value="YVTN repeat-like/Quinoprotein amine dehydrogenase"/>
    <property type="match status" value="2"/>
</dbReference>
<feature type="region of interest" description="Disordered" evidence="4">
    <location>
        <begin position="447"/>
        <end position="494"/>
    </location>
</feature>
<organism evidence="5 6">
    <name type="scientific">Fomitopsis schrenkii</name>
    <name type="common">Brown rot fungus</name>
    <dbReference type="NCBI Taxonomy" id="2126942"/>
    <lineage>
        <taxon>Eukaryota</taxon>
        <taxon>Fungi</taxon>
        <taxon>Dikarya</taxon>
        <taxon>Basidiomycota</taxon>
        <taxon>Agaricomycotina</taxon>
        <taxon>Agaricomycetes</taxon>
        <taxon>Polyporales</taxon>
        <taxon>Fomitopsis</taxon>
    </lineage>
</organism>
<dbReference type="SUPFAM" id="SSF50978">
    <property type="entry name" value="WD40 repeat-like"/>
    <property type="match status" value="1"/>
</dbReference>
<sequence>MSFKRRRISYELGPAAGPRNARWDARKETAEALLDGGLPYSRKLCGHTECVNALVLSRSGRWLASGGDDPHILLWDFHQGDLKEPSKRFLGHRDSVLDLSCHPQQDEIFLSASDDGCTILHDMRAASTLTRAQGTLQHDAEMTCVQFHPEMEHIFVTGDIRGELCLRDTRMAFGPKSRRLNKGVVRKFVTTITKPTMRHLSNPELSSVTFDSTGTKLAATMALFGPTIYKTSDPYPIAVCAATTLPDGSPIPEGERTYANSCTIKHGSFGGGGLLDDPYYCAGSDDFRAYMWKLPPLAELALRRREVSMDDWSNEDPNTVAFAESKSGPRHIPITLSRPTARLAGHRSIVNTALMHPTFPAILTAGIERNILLHSPTPATPFMPSSSLSVTPAEVRTLPAEETPESRLLASRARGTTLTIWDDEPEDDSMSIALFDQILRQESGADVFETRRWSVEEDDDEDEDEDEAEDRDETEDEDDEDEDMYETMAYVDAT</sequence>
<dbReference type="InParanoid" id="S8DTI4"/>
<evidence type="ECO:0000256" key="1">
    <source>
        <dbReference type="ARBA" id="ARBA00022574"/>
    </source>
</evidence>
<dbReference type="AlphaFoldDB" id="S8DTI4"/>
<proteinExistence type="predicted"/>
<accession>S8DTI4</accession>
<dbReference type="EMBL" id="KE504187">
    <property type="protein sequence ID" value="EPS96551.1"/>
    <property type="molecule type" value="Genomic_DNA"/>
</dbReference>
<keyword evidence="2" id="KW-0677">Repeat</keyword>
<keyword evidence="1 3" id="KW-0853">WD repeat</keyword>
<name>S8DTI4_FOMSC</name>
<dbReference type="SMART" id="SM00320">
    <property type="entry name" value="WD40"/>
    <property type="match status" value="4"/>
</dbReference>
<dbReference type="OrthoDB" id="4869960at2759"/>
<feature type="repeat" description="WD" evidence="3">
    <location>
        <begin position="44"/>
        <end position="85"/>
    </location>
</feature>
<dbReference type="PANTHER" id="PTHR15574:SF40">
    <property type="entry name" value="WD AND TETRATRICOPEPTIDE REPEATS PROTEIN 1"/>
    <property type="match status" value="1"/>
</dbReference>
<dbReference type="PROSITE" id="PS50082">
    <property type="entry name" value="WD_REPEATS_2"/>
    <property type="match status" value="1"/>
</dbReference>
<reference evidence="5 6" key="1">
    <citation type="journal article" date="2012" name="Science">
        <title>The Paleozoic origin of enzymatic lignin decomposition reconstructed from 31 fungal genomes.</title>
        <authorList>
            <person name="Floudas D."/>
            <person name="Binder M."/>
            <person name="Riley R."/>
            <person name="Barry K."/>
            <person name="Blanchette R.A."/>
            <person name="Henrissat B."/>
            <person name="Martinez A.T."/>
            <person name="Otillar R."/>
            <person name="Spatafora J.W."/>
            <person name="Yadav J.S."/>
            <person name="Aerts A."/>
            <person name="Benoit I."/>
            <person name="Boyd A."/>
            <person name="Carlson A."/>
            <person name="Copeland A."/>
            <person name="Coutinho P.M."/>
            <person name="de Vries R.P."/>
            <person name="Ferreira P."/>
            <person name="Findley K."/>
            <person name="Foster B."/>
            <person name="Gaskell J."/>
            <person name="Glotzer D."/>
            <person name="Gorecki P."/>
            <person name="Heitman J."/>
            <person name="Hesse C."/>
            <person name="Hori C."/>
            <person name="Igarashi K."/>
            <person name="Jurgens J.A."/>
            <person name="Kallen N."/>
            <person name="Kersten P."/>
            <person name="Kohler A."/>
            <person name="Kuees U."/>
            <person name="Kumar T.K.A."/>
            <person name="Kuo A."/>
            <person name="LaButti K."/>
            <person name="Larrondo L.F."/>
            <person name="Lindquist E."/>
            <person name="Ling A."/>
            <person name="Lombard V."/>
            <person name="Lucas S."/>
            <person name="Lundell T."/>
            <person name="Martin R."/>
            <person name="McLaughlin D.J."/>
            <person name="Morgenstern I."/>
            <person name="Morin E."/>
            <person name="Murat C."/>
            <person name="Nagy L.G."/>
            <person name="Nolan M."/>
            <person name="Ohm R.A."/>
            <person name="Patyshakuliyeva A."/>
            <person name="Rokas A."/>
            <person name="Ruiz-Duenas F.J."/>
            <person name="Sabat G."/>
            <person name="Salamov A."/>
            <person name="Samejima M."/>
            <person name="Schmutz J."/>
            <person name="Slot J.C."/>
            <person name="St John F."/>
            <person name="Stenlid J."/>
            <person name="Sun H."/>
            <person name="Sun S."/>
            <person name="Syed K."/>
            <person name="Tsang A."/>
            <person name="Wiebenga A."/>
            <person name="Young D."/>
            <person name="Pisabarro A."/>
            <person name="Eastwood D.C."/>
            <person name="Martin F."/>
            <person name="Cullen D."/>
            <person name="Grigoriev I.V."/>
            <person name="Hibbett D.S."/>
        </authorList>
    </citation>
    <scope>NUCLEOTIDE SEQUENCE</scope>
    <source>
        <strain evidence="6">FP-58527</strain>
    </source>
</reference>
<dbReference type="InterPro" id="IPR015943">
    <property type="entry name" value="WD40/YVTN_repeat-like_dom_sf"/>
</dbReference>
<evidence type="ECO:0000256" key="3">
    <source>
        <dbReference type="PROSITE-ProRule" id="PRU00221"/>
    </source>
</evidence>
<keyword evidence="6" id="KW-1185">Reference proteome</keyword>
<dbReference type="GO" id="GO:0045717">
    <property type="term" value="P:negative regulation of fatty acid biosynthetic process"/>
    <property type="evidence" value="ECO:0007669"/>
    <property type="project" value="TreeGrafter"/>
</dbReference>
<feature type="compositionally biased region" description="Acidic residues" evidence="4">
    <location>
        <begin position="456"/>
        <end position="485"/>
    </location>
</feature>
<dbReference type="InterPro" id="IPR036322">
    <property type="entry name" value="WD40_repeat_dom_sf"/>
</dbReference>
<dbReference type="Proteomes" id="UP000015241">
    <property type="component" value="Unassembled WGS sequence"/>
</dbReference>
<dbReference type="HOGENOM" id="CLU_030900_0_0_1"/>
<gene>
    <name evidence="5" type="ORF">FOMPIDRAFT_1032367</name>
</gene>
<dbReference type="GO" id="GO:0005737">
    <property type="term" value="C:cytoplasm"/>
    <property type="evidence" value="ECO:0007669"/>
    <property type="project" value="TreeGrafter"/>
</dbReference>
<dbReference type="GO" id="GO:0080008">
    <property type="term" value="C:Cul4-RING E3 ubiquitin ligase complex"/>
    <property type="evidence" value="ECO:0007669"/>
    <property type="project" value="TreeGrafter"/>
</dbReference>
<evidence type="ECO:0000313" key="5">
    <source>
        <dbReference type="EMBL" id="EPS96551.1"/>
    </source>
</evidence>
<evidence type="ECO:0000256" key="2">
    <source>
        <dbReference type="ARBA" id="ARBA00022737"/>
    </source>
</evidence>
<evidence type="ECO:0000256" key="4">
    <source>
        <dbReference type="SAM" id="MobiDB-lite"/>
    </source>
</evidence>
<protein>
    <submittedName>
        <fullName evidence="5">Uncharacterized protein</fullName>
    </submittedName>
</protein>
<evidence type="ECO:0000313" key="6">
    <source>
        <dbReference type="Proteomes" id="UP000015241"/>
    </source>
</evidence>
<dbReference type="eggNOG" id="KOG4227">
    <property type="taxonomic scope" value="Eukaryota"/>
</dbReference>
<dbReference type="InterPro" id="IPR001680">
    <property type="entry name" value="WD40_rpt"/>
</dbReference>
<dbReference type="Pfam" id="PF00400">
    <property type="entry name" value="WD40"/>
    <property type="match status" value="2"/>
</dbReference>